<comment type="caution">
    <text evidence="1">The sequence shown here is derived from an EMBL/GenBank/DDBJ whole genome shotgun (WGS) entry which is preliminary data.</text>
</comment>
<organism evidence="1">
    <name type="scientific">bioreactor metagenome</name>
    <dbReference type="NCBI Taxonomy" id="1076179"/>
    <lineage>
        <taxon>unclassified sequences</taxon>
        <taxon>metagenomes</taxon>
        <taxon>ecological metagenomes</taxon>
    </lineage>
</organism>
<gene>
    <name evidence="1" type="ORF">SDC9_191018</name>
</gene>
<proteinExistence type="predicted"/>
<sequence>MKIVVLTANLKIIQPFCNGTGAMTNIHGIVRSVSAGMADPLTACYKLPLRIHSE</sequence>
<reference evidence="1" key="1">
    <citation type="submission" date="2019-08" db="EMBL/GenBank/DDBJ databases">
        <authorList>
            <person name="Kucharzyk K."/>
            <person name="Murdoch R.W."/>
            <person name="Higgins S."/>
            <person name="Loffler F."/>
        </authorList>
    </citation>
    <scope>NUCLEOTIDE SEQUENCE</scope>
</reference>
<evidence type="ECO:0000313" key="1">
    <source>
        <dbReference type="EMBL" id="MPN43458.1"/>
    </source>
</evidence>
<accession>A0A645HWR3</accession>
<dbReference type="EMBL" id="VSSQ01101871">
    <property type="protein sequence ID" value="MPN43458.1"/>
    <property type="molecule type" value="Genomic_DNA"/>
</dbReference>
<protein>
    <submittedName>
        <fullName evidence="1">Uncharacterized protein</fullName>
    </submittedName>
</protein>
<dbReference type="AlphaFoldDB" id="A0A645HWR3"/>
<name>A0A645HWR3_9ZZZZ</name>